<accession>A0A381QT60</accession>
<dbReference type="InterPro" id="IPR001041">
    <property type="entry name" value="2Fe-2S_ferredoxin-type"/>
</dbReference>
<dbReference type="InterPro" id="IPR012675">
    <property type="entry name" value="Beta-grasp_dom_sf"/>
</dbReference>
<dbReference type="InterPro" id="IPR036010">
    <property type="entry name" value="2Fe-2S_ferredoxin-like_sf"/>
</dbReference>
<protein>
    <submittedName>
        <fullName evidence="1">Uncharacterized protein</fullName>
    </submittedName>
</protein>
<dbReference type="SUPFAM" id="SSF54292">
    <property type="entry name" value="2Fe-2S ferredoxin-like"/>
    <property type="match status" value="1"/>
</dbReference>
<evidence type="ECO:0000313" key="1">
    <source>
        <dbReference type="EMBL" id="SUZ82565.1"/>
    </source>
</evidence>
<dbReference type="Gene3D" id="3.10.20.30">
    <property type="match status" value="1"/>
</dbReference>
<gene>
    <name evidence="1" type="ORF">METZ01_LOCUS35419</name>
</gene>
<dbReference type="CDD" id="cd00207">
    <property type="entry name" value="fer2"/>
    <property type="match status" value="1"/>
</dbReference>
<dbReference type="AlphaFoldDB" id="A0A381QT60"/>
<name>A0A381QT60_9ZZZZ</name>
<dbReference type="EMBL" id="UINC01001513">
    <property type="protein sequence ID" value="SUZ82565.1"/>
    <property type="molecule type" value="Genomic_DNA"/>
</dbReference>
<organism evidence="1">
    <name type="scientific">marine metagenome</name>
    <dbReference type="NCBI Taxonomy" id="408172"/>
    <lineage>
        <taxon>unclassified sequences</taxon>
        <taxon>metagenomes</taxon>
        <taxon>ecological metagenomes</taxon>
    </lineage>
</organism>
<sequence>MPKIKVINTETDETYEFKAGYGANLRQAALYNDAEVYKGFNKFLNCRGSGLCAKCVVEVEPMENVNGRTFFEKIHRLEDHQKLGCRIKVYGDITVKAAIAD</sequence>
<dbReference type="GO" id="GO:0051536">
    <property type="term" value="F:iron-sulfur cluster binding"/>
    <property type="evidence" value="ECO:0007669"/>
    <property type="project" value="InterPro"/>
</dbReference>
<reference evidence="1" key="1">
    <citation type="submission" date="2018-05" db="EMBL/GenBank/DDBJ databases">
        <authorList>
            <person name="Lanie J.A."/>
            <person name="Ng W.-L."/>
            <person name="Kazmierczak K.M."/>
            <person name="Andrzejewski T.M."/>
            <person name="Davidsen T.M."/>
            <person name="Wayne K.J."/>
            <person name="Tettelin H."/>
            <person name="Glass J.I."/>
            <person name="Rusch D."/>
            <person name="Podicherti R."/>
            <person name="Tsui H.-C.T."/>
            <person name="Winkler M.E."/>
        </authorList>
    </citation>
    <scope>NUCLEOTIDE SEQUENCE</scope>
</reference>
<proteinExistence type="predicted"/>